<dbReference type="Pfam" id="PF13670">
    <property type="entry name" value="PepSY_2"/>
    <property type="match status" value="1"/>
</dbReference>
<feature type="chain" id="PRO_5030736826" evidence="1">
    <location>
        <begin position="24"/>
        <end position="95"/>
    </location>
</feature>
<feature type="signal peptide" evidence="1">
    <location>
        <begin position="1"/>
        <end position="23"/>
    </location>
</feature>
<evidence type="ECO:0000313" key="4">
    <source>
        <dbReference type="Proteomes" id="UP000433101"/>
    </source>
</evidence>
<keyword evidence="4" id="KW-1185">Reference proteome</keyword>
<evidence type="ECO:0000259" key="2">
    <source>
        <dbReference type="Pfam" id="PF13670"/>
    </source>
</evidence>
<evidence type="ECO:0000313" key="3">
    <source>
        <dbReference type="EMBL" id="MXN63621.1"/>
    </source>
</evidence>
<dbReference type="AlphaFoldDB" id="A0A7X3LR99"/>
<proteinExistence type="predicted"/>
<sequence length="95" mass="10541">MHKFLIASSLSVLLTAGAGAAFASGDDDLRINAPRDQWLSIPQVTEKYKAEGYDVRQVKVEDGAYEIYAIDKDGHRIEAYVHPVTGEMLKSDRDD</sequence>
<dbReference type="InterPro" id="IPR025711">
    <property type="entry name" value="PepSY"/>
</dbReference>
<accession>A0A7X3LR99</accession>
<gene>
    <name evidence="3" type="ORF">GR183_01790</name>
</gene>
<feature type="domain" description="PepSY" evidence="2">
    <location>
        <begin position="12"/>
        <end position="91"/>
    </location>
</feature>
<comment type="caution">
    <text evidence="3">The sequence shown here is derived from an EMBL/GenBank/DDBJ whole genome shotgun (WGS) entry which is preliminary data.</text>
</comment>
<keyword evidence="1" id="KW-0732">Signal</keyword>
<name>A0A7X3LR99_9HYPH</name>
<protein>
    <submittedName>
        <fullName evidence="3">PepSY domain-containing protein</fullName>
    </submittedName>
</protein>
<reference evidence="3 4" key="1">
    <citation type="submission" date="2019-12" db="EMBL/GenBank/DDBJ databases">
        <authorList>
            <person name="Li M."/>
        </authorList>
    </citation>
    <scope>NUCLEOTIDE SEQUENCE [LARGE SCALE GENOMIC DNA]</scope>
    <source>
        <strain evidence="3 4">GBMRC 2046</strain>
    </source>
</reference>
<dbReference type="EMBL" id="WUMV01000001">
    <property type="protein sequence ID" value="MXN63621.1"/>
    <property type="molecule type" value="Genomic_DNA"/>
</dbReference>
<organism evidence="3 4">
    <name type="scientific">Stappia sediminis</name>
    <dbReference type="NCBI Taxonomy" id="2692190"/>
    <lineage>
        <taxon>Bacteria</taxon>
        <taxon>Pseudomonadati</taxon>
        <taxon>Pseudomonadota</taxon>
        <taxon>Alphaproteobacteria</taxon>
        <taxon>Hyphomicrobiales</taxon>
        <taxon>Stappiaceae</taxon>
        <taxon>Stappia</taxon>
    </lineage>
</organism>
<evidence type="ECO:0000256" key="1">
    <source>
        <dbReference type="SAM" id="SignalP"/>
    </source>
</evidence>
<dbReference type="Proteomes" id="UP000433101">
    <property type="component" value="Unassembled WGS sequence"/>
</dbReference>
<dbReference type="RefSeq" id="WP_160773863.1">
    <property type="nucleotide sequence ID" value="NZ_WUMV01000001.1"/>
</dbReference>